<keyword evidence="3" id="KW-1185">Reference proteome</keyword>
<feature type="transmembrane region" description="Helical" evidence="1">
    <location>
        <begin position="230"/>
        <end position="254"/>
    </location>
</feature>
<name>A0A4Y7QG07_9AGAM</name>
<feature type="transmembrane region" description="Helical" evidence="1">
    <location>
        <begin position="74"/>
        <end position="96"/>
    </location>
</feature>
<keyword evidence="1" id="KW-0472">Membrane</keyword>
<dbReference type="Gene3D" id="1.20.1070.10">
    <property type="entry name" value="Rhodopsin 7-helix transmembrane proteins"/>
    <property type="match status" value="1"/>
</dbReference>
<feature type="transmembrane region" description="Helical" evidence="1">
    <location>
        <begin position="108"/>
        <end position="127"/>
    </location>
</feature>
<dbReference type="AlphaFoldDB" id="A0A4Y7QG07"/>
<dbReference type="Proteomes" id="UP000294933">
    <property type="component" value="Unassembled WGS sequence"/>
</dbReference>
<feature type="transmembrane region" description="Helical" evidence="1">
    <location>
        <begin position="147"/>
        <end position="170"/>
    </location>
</feature>
<feature type="transmembrane region" description="Helical" evidence="1">
    <location>
        <begin position="191"/>
        <end position="210"/>
    </location>
</feature>
<reference evidence="2 3" key="1">
    <citation type="submission" date="2018-06" db="EMBL/GenBank/DDBJ databases">
        <title>A transcriptomic atlas of mushroom development highlights an independent origin of complex multicellularity.</title>
        <authorList>
            <consortium name="DOE Joint Genome Institute"/>
            <person name="Krizsan K."/>
            <person name="Almasi E."/>
            <person name="Merenyi Z."/>
            <person name="Sahu N."/>
            <person name="Viragh M."/>
            <person name="Koszo T."/>
            <person name="Mondo S."/>
            <person name="Kiss B."/>
            <person name="Balint B."/>
            <person name="Kues U."/>
            <person name="Barry K."/>
            <person name="Hegedus J.C."/>
            <person name="Henrissat B."/>
            <person name="Johnson J."/>
            <person name="Lipzen A."/>
            <person name="Ohm R."/>
            <person name="Nagy I."/>
            <person name="Pangilinan J."/>
            <person name="Yan J."/>
            <person name="Xiong Y."/>
            <person name="Grigoriev I.V."/>
            <person name="Hibbett D.S."/>
            <person name="Nagy L.G."/>
        </authorList>
    </citation>
    <scope>NUCLEOTIDE SEQUENCE [LARGE SCALE GENOMIC DNA]</scope>
    <source>
        <strain evidence="2 3">SZMC22713</strain>
    </source>
</reference>
<dbReference type="EMBL" id="ML170162">
    <property type="protein sequence ID" value="TDL26181.1"/>
    <property type="molecule type" value="Genomic_DNA"/>
</dbReference>
<protein>
    <recommendedName>
        <fullName evidence="4">G-protein coupled receptors family 1 profile domain-containing protein</fullName>
    </recommendedName>
</protein>
<keyword evidence="1" id="KW-1133">Transmembrane helix</keyword>
<evidence type="ECO:0000313" key="3">
    <source>
        <dbReference type="Proteomes" id="UP000294933"/>
    </source>
</evidence>
<accession>A0A4Y7QG07</accession>
<feature type="transmembrane region" description="Helical" evidence="1">
    <location>
        <begin position="303"/>
        <end position="321"/>
    </location>
</feature>
<organism evidence="2 3">
    <name type="scientific">Rickenella mellea</name>
    <dbReference type="NCBI Taxonomy" id="50990"/>
    <lineage>
        <taxon>Eukaryota</taxon>
        <taxon>Fungi</taxon>
        <taxon>Dikarya</taxon>
        <taxon>Basidiomycota</taxon>
        <taxon>Agaricomycotina</taxon>
        <taxon>Agaricomycetes</taxon>
        <taxon>Hymenochaetales</taxon>
        <taxon>Rickenellaceae</taxon>
        <taxon>Rickenella</taxon>
    </lineage>
</organism>
<feature type="transmembrane region" description="Helical" evidence="1">
    <location>
        <begin position="275"/>
        <end position="297"/>
    </location>
</feature>
<dbReference type="VEuPathDB" id="FungiDB:BD410DRAFT_826041"/>
<gene>
    <name evidence="2" type="ORF">BD410DRAFT_826041</name>
</gene>
<evidence type="ECO:0008006" key="4">
    <source>
        <dbReference type="Google" id="ProtNLM"/>
    </source>
</evidence>
<evidence type="ECO:0000313" key="2">
    <source>
        <dbReference type="EMBL" id="TDL26181.1"/>
    </source>
</evidence>
<dbReference type="OrthoDB" id="3046318at2759"/>
<keyword evidence="1" id="KW-0812">Transmembrane</keyword>
<sequence length="343" mass="37857">MSVKKSGPIRLIATRNCALRGLYGGPLSNEMSSVIRVTGRQILLPSSIWCHHASSPRNDSDLGANEDVGQMTNILVALQVIGGQVALPLFVGTVLISRKLRVKTCPTLINFCITWIIYSVIYCLTIYDRQRDVLNSRRVLCTTQAIMVHGVVPMVATSYVFLVLHIWNALGLPGSTWSGTHRRATAMTMIAMPYIVFLLFSVASVVVVVNSPDTLSQSNSYFCTLVYKPLMQSVPAVAAILVLVALTIEVGIFAKIFSRMRDQNGKIDRSAFSMVIRIGVFSVFAIVAMVTCMAFVVGSEHPLLYIVQASLPLVVFLVFATRRDLILTWCFRRKDSSDSDDKE</sequence>
<dbReference type="STRING" id="50990.A0A4Y7QG07"/>
<proteinExistence type="predicted"/>
<evidence type="ECO:0000256" key="1">
    <source>
        <dbReference type="SAM" id="Phobius"/>
    </source>
</evidence>